<dbReference type="RefSeq" id="WP_146412408.1">
    <property type="nucleotide sequence ID" value="NZ_SJPZ01000001.1"/>
</dbReference>
<dbReference type="Proteomes" id="UP000316476">
    <property type="component" value="Unassembled WGS sequence"/>
</dbReference>
<dbReference type="AlphaFoldDB" id="A0A5C6FX91"/>
<sequence length="967" mass="108748">MAIADQIRQALEKRDGISAQSMSPLAASYQQEAERVNVRLQEAVALLRKGLRAEAIQRASLRPNALEAAAALDFPEVEEWFEVLQFLEVPLPTPVDQDAVQQINEAIVETQPLAELFKRHRRLAIAKAPLPWRLKVLRRIAALDPMNGVWQEDLESWETERGNQIASELKLAIEQDDAQTIDRLHEEISSTAWLVEPNPKLIQEIKAKKQQNKHAADLTNLTRIAPLLHDAFCQFDDTRAKQLRSEWNQVVARMATTVPADLDEQVEPALAWLSEMDDQESAFAARKASIEKLERILDSDKPTTDIQRAYREASRFEEPIPEALVQRFHAVIAERELRQRAKTRFMIGAAVASCISVAAMVGFWQWQSAHKASVAKAASELKALVDTGEFTQADQLYNRIAKSQPNVINSPDIATLKIKIDEQIAAERERANRFESLLAAASDDDPSLIDLQALRDAKKLAASDADQARVYDIERMRSKWEREQTKLDDKALLERLAVHESNLDRIEAGTANPAAVHSVSQILTDLDNDVAKFSKHSYQLKARTKLTRDRAVGLRDAMQDTILKADARSDGLEKIVRADSLQELAEGITAYERALPETYLSREFNQVLSETSMWRTPQLVSQWFRDIDAAAKRGLSPAEVKRLSEQREKLAQKIEVDALLQQGSRLTDLFEEVAGRAAILDEGFQKISAQTISELVTVLAPAEIGRTQQHGFLIYRTHFEQTRDAIEGDGNLGVEVVVNESAAVQRRGLSAPRRIVMEPAATLQWLSEREADNRQKFLADWDAAFLATLAALRQRPQLDGIIKELLMLQVMEVAIEGSSFLRTELEPELTFLKRRKDARKRWYEPKPFNAKLAFEVESRVIPALASAYKRRTTPSLQIREAVNRSIDWVGVLLRRTDGNMDVTMHRSPTDTTGDLYTLRPSSSSPKIAALEKIGSWNGKVPTLNRSRSGLLSGRPVFLVSKADSDSK</sequence>
<evidence type="ECO:0000256" key="1">
    <source>
        <dbReference type="SAM" id="Phobius"/>
    </source>
</evidence>
<gene>
    <name evidence="2" type="ORF">V7x_14920</name>
</gene>
<protein>
    <submittedName>
        <fullName evidence="2">Uncharacterized protein</fullName>
    </submittedName>
</protein>
<name>A0A5C6FX91_9PLAN</name>
<keyword evidence="1" id="KW-1133">Transmembrane helix</keyword>
<evidence type="ECO:0000313" key="2">
    <source>
        <dbReference type="EMBL" id="TWU65938.1"/>
    </source>
</evidence>
<reference evidence="2 3" key="1">
    <citation type="submission" date="2019-02" db="EMBL/GenBank/DDBJ databases">
        <title>Deep-cultivation of Planctomycetes and their phenomic and genomic characterization uncovers novel biology.</title>
        <authorList>
            <person name="Wiegand S."/>
            <person name="Jogler M."/>
            <person name="Boedeker C."/>
            <person name="Pinto D."/>
            <person name="Vollmers J."/>
            <person name="Rivas-Marin E."/>
            <person name="Kohn T."/>
            <person name="Peeters S.H."/>
            <person name="Heuer A."/>
            <person name="Rast P."/>
            <person name="Oberbeckmann S."/>
            <person name="Bunk B."/>
            <person name="Jeske O."/>
            <person name="Meyerdierks A."/>
            <person name="Storesund J.E."/>
            <person name="Kallscheuer N."/>
            <person name="Luecker S."/>
            <person name="Lage O.M."/>
            <person name="Pohl T."/>
            <person name="Merkel B.J."/>
            <person name="Hornburger P."/>
            <person name="Mueller R.-W."/>
            <person name="Bruemmer F."/>
            <person name="Labrenz M."/>
            <person name="Spormann A.M."/>
            <person name="Op Den Camp H."/>
            <person name="Overmann J."/>
            <person name="Amann R."/>
            <person name="Jetten M.S.M."/>
            <person name="Mascher T."/>
            <person name="Medema M.H."/>
            <person name="Devos D.P."/>
            <person name="Kaster A.-K."/>
            <person name="Ovreas L."/>
            <person name="Rohde M."/>
            <person name="Galperin M.Y."/>
            <person name="Jogler C."/>
        </authorList>
    </citation>
    <scope>NUCLEOTIDE SEQUENCE [LARGE SCALE GENOMIC DNA]</scope>
    <source>
        <strain evidence="2 3">V7</strain>
    </source>
</reference>
<dbReference type="OrthoDB" id="261911at2"/>
<organism evidence="2 3">
    <name type="scientific">Crateriforma conspicua</name>
    <dbReference type="NCBI Taxonomy" id="2527996"/>
    <lineage>
        <taxon>Bacteria</taxon>
        <taxon>Pseudomonadati</taxon>
        <taxon>Planctomycetota</taxon>
        <taxon>Planctomycetia</taxon>
        <taxon>Planctomycetales</taxon>
        <taxon>Planctomycetaceae</taxon>
        <taxon>Crateriforma</taxon>
    </lineage>
</organism>
<keyword evidence="1" id="KW-0812">Transmembrane</keyword>
<keyword evidence="1" id="KW-0472">Membrane</keyword>
<evidence type="ECO:0000313" key="3">
    <source>
        <dbReference type="Proteomes" id="UP000316476"/>
    </source>
</evidence>
<dbReference type="EMBL" id="SJPZ01000001">
    <property type="protein sequence ID" value="TWU65938.1"/>
    <property type="molecule type" value="Genomic_DNA"/>
</dbReference>
<comment type="caution">
    <text evidence="2">The sequence shown here is derived from an EMBL/GenBank/DDBJ whole genome shotgun (WGS) entry which is preliminary data.</text>
</comment>
<feature type="transmembrane region" description="Helical" evidence="1">
    <location>
        <begin position="345"/>
        <end position="366"/>
    </location>
</feature>
<proteinExistence type="predicted"/>
<accession>A0A5C6FX91</accession>